<evidence type="ECO:0000313" key="4">
    <source>
        <dbReference type="EMBL" id="MDN4171648.1"/>
    </source>
</evidence>
<proteinExistence type="predicted"/>
<name>A0ABT8FAE2_9ACTN</name>
<evidence type="ECO:0000259" key="3">
    <source>
        <dbReference type="Pfam" id="PF11887"/>
    </source>
</evidence>
<dbReference type="Proteomes" id="UP001168620">
    <property type="component" value="Unassembled WGS sequence"/>
</dbReference>
<feature type="region of interest" description="Disordered" evidence="1">
    <location>
        <begin position="329"/>
        <end position="379"/>
    </location>
</feature>
<protein>
    <submittedName>
        <fullName evidence="4">MlaD family protein</fullName>
    </submittedName>
</protein>
<gene>
    <name evidence="4" type="ORF">QWY28_01700</name>
</gene>
<accession>A0ABT8FAE2</accession>
<dbReference type="PANTHER" id="PTHR33371">
    <property type="entry name" value="INTERMEMBRANE PHOSPHOLIPID TRANSPORT SYSTEM BINDING PROTEIN MLAD-RELATED"/>
    <property type="match status" value="1"/>
</dbReference>
<evidence type="ECO:0000259" key="2">
    <source>
        <dbReference type="Pfam" id="PF02470"/>
    </source>
</evidence>
<dbReference type="InterPro" id="IPR003399">
    <property type="entry name" value="Mce/MlaD"/>
</dbReference>
<sequence length="428" mass="46616">MITRRTKVQLLVFAIITLVGVSYVGARYAQLDRLVVDDSYTVVAHFDDAGGIFSGAEVTYRGVGIGDVERLVLTQEGVDAYLRIEDSNDEIPVDSMAVVGNRSAVGEQYVELQPRTDDGPFLDDGSEIAREDTSLPISTTTLLTNLSNTVSSVDQESLRTTIFELGTAFEGTGRALQQIIDTGNSFIETANDNFDITTDLLEDSNVVLERQVASAGALRTFAEDLSLFTGTLRGSDRDLRRLIDEGGASVTEVRTFLEENEVSLNGLLNNLITTGEIVVERLPGIRQLLVLYPYVVEGGYTVVDKNPEGLYDAHFGLVLTEAPLCTRGYESTDRRTPENREDRPMNEDARCTEPASVTNARGAQNAPNRAPTGFDQAPVIGSYDRSTGSFTWGDTEGSDAATGTVAPPSLRKESWKWLFLQPMTTGGR</sequence>
<dbReference type="Pfam" id="PF11887">
    <property type="entry name" value="Mce4_CUP1"/>
    <property type="match status" value="1"/>
</dbReference>
<evidence type="ECO:0000256" key="1">
    <source>
        <dbReference type="SAM" id="MobiDB-lite"/>
    </source>
</evidence>
<evidence type="ECO:0000313" key="5">
    <source>
        <dbReference type="Proteomes" id="UP001168620"/>
    </source>
</evidence>
<reference evidence="4" key="1">
    <citation type="submission" date="2023-06" db="EMBL/GenBank/DDBJ databases">
        <title>Draft genome sequence of Nocardioides sp. SOB77.</title>
        <authorList>
            <person name="Zhang G."/>
        </authorList>
    </citation>
    <scope>NUCLEOTIDE SEQUENCE</scope>
    <source>
        <strain evidence="4">SOB77</strain>
    </source>
</reference>
<dbReference type="InterPro" id="IPR024516">
    <property type="entry name" value="Mce_C"/>
</dbReference>
<dbReference type="Pfam" id="PF02470">
    <property type="entry name" value="MlaD"/>
    <property type="match status" value="1"/>
</dbReference>
<feature type="domain" description="Mce/MlaD" evidence="2">
    <location>
        <begin position="39"/>
        <end position="114"/>
    </location>
</feature>
<dbReference type="RefSeq" id="WP_300950571.1">
    <property type="nucleotide sequence ID" value="NZ_JAUHJQ010000001.1"/>
</dbReference>
<dbReference type="PANTHER" id="PTHR33371:SF16">
    <property type="entry name" value="MCE-FAMILY PROTEIN MCE3F"/>
    <property type="match status" value="1"/>
</dbReference>
<dbReference type="InterPro" id="IPR005693">
    <property type="entry name" value="Mce"/>
</dbReference>
<keyword evidence="5" id="KW-1185">Reference proteome</keyword>
<feature type="domain" description="Mammalian cell entry C-terminal" evidence="3">
    <location>
        <begin position="122"/>
        <end position="303"/>
    </location>
</feature>
<feature type="compositionally biased region" description="Polar residues" evidence="1">
    <location>
        <begin position="355"/>
        <end position="367"/>
    </location>
</feature>
<dbReference type="InterPro" id="IPR052336">
    <property type="entry name" value="MlaD_Phospholipid_Transporter"/>
</dbReference>
<comment type="caution">
    <text evidence="4">The sequence shown here is derived from an EMBL/GenBank/DDBJ whole genome shotgun (WGS) entry which is preliminary data.</text>
</comment>
<feature type="compositionally biased region" description="Basic and acidic residues" evidence="1">
    <location>
        <begin position="330"/>
        <end position="351"/>
    </location>
</feature>
<dbReference type="NCBIfam" id="TIGR00996">
    <property type="entry name" value="Mtu_fam_mce"/>
    <property type="match status" value="1"/>
</dbReference>
<organism evidence="4 5">
    <name type="scientific">Nocardioides oceani</name>
    <dbReference type="NCBI Taxonomy" id="3058369"/>
    <lineage>
        <taxon>Bacteria</taxon>
        <taxon>Bacillati</taxon>
        <taxon>Actinomycetota</taxon>
        <taxon>Actinomycetes</taxon>
        <taxon>Propionibacteriales</taxon>
        <taxon>Nocardioidaceae</taxon>
        <taxon>Nocardioides</taxon>
    </lineage>
</organism>
<dbReference type="EMBL" id="JAUHJQ010000001">
    <property type="protein sequence ID" value="MDN4171648.1"/>
    <property type="molecule type" value="Genomic_DNA"/>
</dbReference>